<protein>
    <submittedName>
        <fullName evidence="4">Glycosyltransferase involved in cell wall bisynthesis</fullName>
    </submittedName>
</protein>
<dbReference type="InterPro" id="IPR001296">
    <property type="entry name" value="Glyco_trans_1"/>
</dbReference>
<sequence>MNIVINAFSARLGGGQTYLINLLKHIPDRADLKITVLAPEGLKLPEHPCVSRYYPAWPVDNPLTRTVWEKVLLPRYLSRVGADVLFCPGGVVAGRVPKGCKVVTMFRNMLPFDKRVRASMPLGLQRIRNWLLYRVMLRSMSRADLTIFISDYARSVIEGLTKIPNPITIPHGVGEAFREVDVNVPRPQRLPAESYLLYVSRFDVYKHHYEVVSAYASLPDDYRNRFRLVLIGESNMPGGERVHELIKARGLAEKVMILGAVPYGELPAYYHHAQLVLFASSCENCPNILLESLGAGRPVLSSNVMPMPEFGADAAAYFSPFDPDDIAKTMLKVLSDEDYAARLSGKAVLQARKYDWARTAEATWLNIFNLVGSSR</sequence>
<dbReference type="PANTHER" id="PTHR46401">
    <property type="entry name" value="GLYCOSYLTRANSFERASE WBBK-RELATED"/>
    <property type="match status" value="1"/>
</dbReference>
<dbReference type="CDD" id="cd03809">
    <property type="entry name" value="GT4_MtfB-like"/>
    <property type="match status" value="1"/>
</dbReference>
<dbReference type="GO" id="GO:0009103">
    <property type="term" value="P:lipopolysaccharide biosynthetic process"/>
    <property type="evidence" value="ECO:0007669"/>
    <property type="project" value="TreeGrafter"/>
</dbReference>
<proteinExistence type="predicted"/>
<dbReference type="STRING" id="1215104.GCA_000730585_04418"/>
<dbReference type="Pfam" id="PF13439">
    <property type="entry name" value="Glyco_transf_4"/>
    <property type="match status" value="1"/>
</dbReference>
<keyword evidence="5" id="KW-1185">Reference proteome</keyword>
<dbReference type="AlphaFoldDB" id="A0A239HDJ0"/>
<dbReference type="Gene3D" id="3.40.50.2000">
    <property type="entry name" value="Glycogen Phosphorylase B"/>
    <property type="match status" value="2"/>
</dbReference>
<evidence type="ECO:0000259" key="2">
    <source>
        <dbReference type="Pfam" id="PF00534"/>
    </source>
</evidence>
<keyword evidence="1 4" id="KW-0808">Transferase</keyword>
<dbReference type="Proteomes" id="UP000198407">
    <property type="component" value="Unassembled WGS sequence"/>
</dbReference>
<name>A0A239HDJ0_9PSED</name>
<evidence type="ECO:0000256" key="1">
    <source>
        <dbReference type="ARBA" id="ARBA00022679"/>
    </source>
</evidence>
<accession>A0A239HDJ0</accession>
<dbReference type="EMBL" id="FZOL01000015">
    <property type="protein sequence ID" value="SNS79205.1"/>
    <property type="molecule type" value="Genomic_DNA"/>
</dbReference>
<gene>
    <name evidence="4" type="ORF">SAMN05444352_11550</name>
</gene>
<dbReference type="SUPFAM" id="SSF53756">
    <property type="entry name" value="UDP-Glycosyltransferase/glycogen phosphorylase"/>
    <property type="match status" value="1"/>
</dbReference>
<feature type="domain" description="Glycosyl transferase family 1" evidence="2">
    <location>
        <begin position="193"/>
        <end position="345"/>
    </location>
</feature>
<dbReference type="PANTHER" id="PTHR46401:SF2">
    <property type="entry name" value="GLYCOSYLTRANSFERASE WBBK-RELATED"/>
    <property type="match status" value="1"/>
</dbReference>
<dbReference type="Pfam" id="PF00534">
    <property type="entry name" value="Glycos_transf_1"/>
    <property type="match status" value="1"/>
</dbReference>
<organism evidence="4 5">
    <name type="scientific">Pseudomonas japonica</name>
    <dbReference type="NCBI Taxonomy" id="256466"/>
    <lineage>
        <taxon>Bacteria</taxon>
        <taxon>Pseudomonadati</taxon>
        <taxon>Pseudomonadota</taxon>
        <taxon>Gammaproteobacteria</taxon>
        <taxon>Pseudomonadales</taxon>
        <taxon>Pseudomonadaceae</taxon>
        <taxon>Pseudomonas</taxon>
    </lineage>
</organism>
<dbReference type="InterPro" id="IPR028098">
    <property type="entry name" value="Glyco_trans_4-like_N"/>
</dbReference>
<evidence type="ECO:0000259" key="3">
    <source>
        <dbReference type="Pfam" id="PF13439"/>
    </source>
</evidence>
<feature type="domain" description="Glycosyltransferase subfamily 4-like N-terminal" evidence="3">
    <location>
        <begin position="13"/>
        <end position="173"/>
    </location>
</feature>
<dbReference type="GO" id="GO:0016757">
    <property type="term" value="F:glycosyltransferase activity"/>
    <property type="evidence" value="ECO:0007669"/>
    <property type="project" value="InterPro"/>
</dbReference>
<reference evidence="5" key="1">
    <citation type="submission" date="2017-06" db="EMBL/GenBank/DDBJ databases">
        <authorList>
            <person name="Varghese N."/>
            <person name="Submissions S."/>
        </authorList>
    </citation>
    <scope>NUCLEOTIDE SEQUENCE [LARGE SCALE GENOMIC DNA]</scope>
    <source>
        <strain evidence="5">DSM 22348</strain>
    </source>
</reference>
<evidence type="ECO:0000313" key="4">
    <source>
        <dbReference type="EMBL" id="SNS79205.1"/>
    </source>
</evidence>
<evidence type="ECO:0000313" key="5">
    <source>
        <dbReference type="Proteomes" id="UP000198407"/>
    </source>
</evidence>